<keyword evidence="1" id="KW-0732">Signal</keyword>
<evidence type="ECO:0000256" key="1">
    <source>
        <dbReference type="SAM" id="SignalP"/>
    </source>
</evidence>
<accession>A0A0A8YEL8</accession>
<dbReference type="AlphaFoldDB" id="A0A0A8YEL8"/>
<reference evidence="2" key="2">
    <citation type="journal article" date="2015" name="Data Brief">
        <title>Shoot transcriptome of the giant reed, Arundo donax.</title>
        <authorList>
            <person name="Barrero R.A."/>
            <person name="Guerrero F.D."/>
            <person name="Moolhuijzen P."/>
            <person name="Goolsby J.A."/>
            <person name="Tidwell J."/>
            <person name="Bellgard S.E."/>
            <person name="Bellgard M.I."/>
        </authorList>
    </citation>
    <scope>NUCLEOTIDE SEQUENCE</scope>
    <source>
        <tissue evidence="2">Shoot tissue taken approximately 20 cm above the soil surface</tissue>
    </source>
</reference>
<protein>
    <submittedName>
        <fullName evidence="2">Uncharacterized protein</fullName>
    </submittedName>
</protein>
<proteinExistence type="predicted"/>
<feature type="signal peptide" evidence="1">
    <location>
        <begin position="1"/>
        <end position="31"/>
    </location>
</feature>
<organism evidence="2">
    <name type="scientific">Arundo donax</name>
    <name type="common">Giant reed</name>
    <name type="synonym">Donax arundinaceus</name>
    <dbReference type="NCBI Taxonomy" id="35708"/>
    <lineage>
        <taxon>Eukaryota</taxon>
        <taxon>Viridiplantae</taxon>
        <taxon>Streptophyta</taxon>
        <taxon>Embryophyta</taxon>
        <taxon>Tracheophyta</taxon>
        <taxon>Spermatophyta</taxon>
        <taxon>Magnoliopsida</taxon>
        <taxon>Liliopsida</taxon>
        <taxon>Poales</taxon>
        <taxon>Poaceae</taxon>
        <taxon>PACMAD clade</taxon>
        <taxon>Arundinoideae</taxon>
        <taxon>Arundineae</taxon>
        <taxon>Arundo</taxon>
    </lineage>
</organism>
<reference evidence="2" key="1">
    <citation type="submission" date="2014-09" db="EMBL/GenBank/DDBJ databases">
        <authorList>
            <person name="Magalhaes I.L.F."/>
            <person name="Oliveira U."/>
            <person name="Santos F.R."/>
            <person name="Vidigal T.H.D.A."/>
            <person name="Brescovit A.D."/>
            <person name="Santos A.J."/>
        </authorList>
    </citation>
    <scope>NUCLEOTIDE SEQUENCE</scope>
    <source>
        <tissue evidence="2">Shoot tissue taken approximately 20 cm above the soil surface</tissue>
    </source>
</reference>
<evidence type="ECO:0000313" key="2">
    <source>
        <dbReference type="EMBL" id="JAD23600.1"/>
    </source>
</evidence>
<sequence>MARPRQQRGRGLLRLVAAAVLLMALLSLCLARVDAAADSHAVAGRDEWKKGVVAAVENVIDQEAAAAEGEEGPVVPERVAIEIADYAGAGANSKHLPHP</sequence>
<feature type="chain" id="PRO_5002061797" evidence="1">
    <location>
        <begin position="32"/>
        <end position="99"/>
    </location>
</feature>
<dbReference type="EMBL" id="GBRH01274295">
    <property type="protein sequence ID" value="JAD23600.1"/>
    <property type="molecule type" value="Transcribed_RNA"/>
</dbReference>
<name>A0A0A8YEL8_ARUDO</name>